<evidence type="ECO:0000256" key="3">
    <source>
        <dbReference type="ARBA" id="ARBA00022490"/>
    </source>
</evidence>
<evidence type="ECO:0000313" key="9">
    <source>
        <dbReference type="EMBL" id="WEK46743.1"/>
    </source>
</evidence>
<proteinExistence type="inferred from homology"/>
<dbReference type="GO" id="GO:0002184">
    <property type="term" value="P:cytoplasmic translational termination"/>
    <property type="evidence" value="ECO:0007669"/>
    <property type="project" value="TreeGrafter"/>
</dbReference>
<organism evidence="9 10">
    <name type="scientific">Candidatus Andeanibacterium colombiense</name>
    <dbReference type="NCBI Taxonomy" id="3121345"/>
    <lineage>
        <taxon>Bacteria</taxon>
        <taxon>Pseudomonadati</taxon>
        <taxon>Pseudomonadota</taxon>
        <taxon>Alphaproteobacteria</taxon>
        <taxon>Sphingomonadales</taxon>
        <taxon>Sphingomonadaceae</taxon>
        <taxon>Candidatus Andeanibacterium</taxon>
    </lineage>
</organism>
<evidence type="ECO:0000256" key="6">
    <source>
        <dbReference type="HAMAP-Rule" id="MF_00040"/>
    </source>
</evidence>
<evidence type="ECO:0000313" key="10">
    <source>
        <dbReference type="Proteomes" id="UP001218362"/>
    </source>
</evidence>
<dbReference type="CDD" id="cd00520">
    <property type="entry name" value="RRF"/>
    <property type="match status" value="1"/>
</dbReference>
<feature type="region of interest" description="Disordered" evidence="7">
    <location>
        <begin position="137"/>
        <end position="167"/>
    </location>
</feature>
<dbReference type="InterPro" id="IPR002661">
    <property type="entry name" value="Ribosome_recyc_fac"/>
</dbReference>
<dbReference type="FunFam" id="1.10.132.20:FF:000001">
    <property type="entry name" value="Ribosome-recycling factor"/>
    <property type="match status" value="1"/>
</dbReference>
<dbReference type="PANTHER" id="PTHR20982">
    <property type="entry name" value="RIBOSOME RECYCLING FACTOR"/>
    <property type="match status" value="1"/>
</dbReference>
<dbReference type="GO" id="GO:0043023">
    <property type="term" value="F:ribosomal large subunit binding"/>
    <property type="evidence" value="ECO:0007669"/>
    <property type="project" value="TreeGrafter"/>
</dbReference>
<comment type="function">
    <text evidence="5 6">Responsible for the release of ribosomes from messenger RNA at the termination of protein biosynthesis. May increase the efficiency of translation by recycling ribosomes from one round of translation to another.</text>
</comment>
<evidence type="ECO:0000256" key="4">
    <source>
        <dbReference type="ARBA" id="ARBA00022917"/>
    </source>
</evidence>
<dbReference type="Gene3D" id="3.30.1360.40">
    <property type="match status" value="1"/>
</dbReference>
<evidence type="ECO:0000256" key="7">
    <source>
        <dbReference type="SAM" id="MobiDB-lite"/>
    </source>
</evidence>
<evidence type="ECO:0000256" key="5">
    <source>
        <dbReference type="ARBA" id="ARBA00025050"/>
    </source>
</evidence>
<sequence length="185" mass="20547">MAKYDKADIERRMGGAVEALKGDLAGLRTGRANTALLDPVTVEVYGSIMPLSQVATVSAPEPRLLSVQVWDRSNMTPVEKGIARAGLGLNPITDGQTIRLPIPDLTEERRKELAKLAGQYAEKAKVAIRNVRRDGMEMLKEDEKKKEISEDDRKRSEEEVQKLTDQYIKNTDEAAAAKEKEILSQ</sequence>
<dbReference type="AlphaFoldDB" id="A0AAJ5X6Y6"/>
<dbReference type="InterPro" id="IPR036191">
    <property type="entry name" value="RRF_sf"/>
</dbReference>
<dbReference type="HAMAP" id="MF_00040">
    <property type="entry name" value="RRF"/>
    <property type="match status" value="1"/>
</dbReference>
<dbReference type="GO" id="GO:0005829">
    <property type="term" value="C:cytosol"/>
    <property type="evidence" value="ECO:0007669"/>
    <property type="project" value="GOC"/>
</dbReference>
<evidence type="ECO:0000259" key="8">
    <source>
        <dbReference type="Pfam" id="PF01765"/>
    </source>
</evidence>
<protein>
    <recommendedName>
        <fullName evidence="6">Ribosome-recycling factor</fullName>
        <shortName evidence="6">RRF</shortName>
    </recommendedName>
    <alternativeName>
        <fullName evidence="6">Ribosome-releasing factor</fullName>
    </alternativeName>
</protein>
<keyword evidence="3 6" id="KW-0963">Cytoplasm</keyword>
<gene>
    <name evidence="6 9" type="primary">frr</name>
    <name evidence="9" type="ORF">P0Y56_00165</name>
</gene>
<feature type="domain" description="Ribosome recycling factor" evidence="8">
    <location>
        <begin position="20"/>
        <end position="183"/>
    </location>
</feature>
<keyword evidence="4 6" id="KW-0648">Protein biosynthesis</keyword>
<evidence type="ECO:0000256" key="2">
    <source>
        <dbReference type="ARBA" id="ARBA00005912"/>
    </source>
</evidence>
<accession>A0AAJ5X6Y6</accession>
<dbReference type="InterPro" id="IPR023584">
    <property type="entry name" value="Ribosome_recyc_fac_dom"/>
</dbReference>
<evidence type="ECO:0000256" key="1">
    <source>
        <dbReference type="ARBA" id="ARBA00004496"/>
    </source>
</evidence>
<dbReference type="Gene3D" id="1.10.132.20">
    <property type="entry name" value="Ribosome-recycling factor"/>
    <property type="match status" value="1"/>
</dbReference>
<dbReference type="FunFam" id="3.30.1360.40:FF:000001">
    <property type="entry name" value="Ribosome-recycling factor"/>
    <property type="match status" value="1"/>
</dbReference>
<dbReference type="SUPFAM" id="SSF55194">
    <property type="entry name" value="Ribosome recycling factor, RRF"/>
    <property type="match status" value="1"/>
</dbReference>
<dbReference type="KEGG" id="acob:P0Y56_00165"/>
<dbReference type="Proteomes" id="UP001218362">
    <property type="component" value="Chromosome"/>
</dbReference>
<comment type="similarity">
    <text evidence="2 6">Belongs to the RRF family.</text>
</comment>
<reference evidence="9" key="1">
    <citation type="submission" date="2023-03" db="EMBL/GenBank/DDBJ databases">
        <title>Andean soil-derived lignocellulolytic bacterial consortium as a source of novel taxa and putative plastic-active enzymes.</title>
        <authorList>
            <person name="Diaz-Garcia L."/>
            <person name="Chuvochina M."/>
            <person name="Feuerriegel G."/>
            <person name="Bunk B."/>
            <person name="Sproer C."/>
            <person name="Streit W.R."/>
            <person name="Rodriguez L.M."/>
            <person name="Overmann J."/>
            <person name="Jimenez D.J."/>
        </authorList>
    </citation>
    <scope>NUCLEOTIDE SEQUENCE</scope>
    <source>
        <strain evidence="9">MAG 26</strain>
    </source>
</reference>
<dbReference type="Pfam" id="PF01765">
    <property type="entry name" value="RRF"/>
    <property type="match status" value="1"/>
</dbReference>
<dbReference type="NCBIfam" id="TIGR00496">
    <property type="entry name" value="frr"/>
    <property type="match status" value="1"/>
</dbReference>
<dbReference type="EMBL" id="CP119316">
    <property type="protein sequence ID" value="WEK46743.1"/>
    <property type="molecule type" value="Genomic_DNA"/>
</dbReference>
<name>A0AAJ5X6Y6_9SPHN</name>
<comment type="subcellular location">
    <subcellularLocation>
        <location evidence="1 6">Cytoplasm</location>
    </subcellularLocation>
</comment>
<feature type="compositionally biased region" description="Basic and acidic residues" evidence="7">
    <location>
        <begin position="137"/>
        <end position="162"/>
    </location>
</feature>
<dbReference type="PANTHER" id="PTHR20982:SF3">
    <property type="entry name" value="MITOCHONDRIAL RIBOSOME RECYCLING FACTOR PSEUDO 1"/>
    <property type="match status" value="1"/>
</dbReference>